<dbReference type="GO" id="GO:0140359">
    <property type="term" value="F:ABC-type transporter activity"/>
    <property type="evidence" value="ECO:0007669"/>
    <property type="project" value="InterPro"/>
</dbReference>
<feature type="transmembrane region" description="Helical" evidence="1">
    <location>
        <begin position="222"/>
        <end position="242"/>
    </location>
</feature>
<dbReference type="PANTHER" id="PTHR43471">
    <property type="entry name" value="ABC TRANSPORTER PERMEASE"/>
    <property type="match status" value="1"/>
</dbReference>
<evidence type="ECO:0008006" key="3">
    <source>
        <dbReference type="Google" id="ProtNLM"/>
    </source>
</evidence>
<dbReference type="EMBL" id="CADCVA010000427">
    <property type="protein sequence ID" value="CAA9447860.1"/>
    <property type="molecule type" value="Genomic_DNA"/>
</dbReference>
<feature type="transmembrane region" description="Helical" evidence="1">
    <location>
        <begin position="137"/>
        <end position="161"/>
    </location>
</feature>
<dbReference type="GO" id="GO:0005886">
    <property type="term" value="C:plasma membrane"/>
    <property type="evidence" value="ECO:0007669"/>
    <property type="project" value="UniProtKB-SubCell"/>
</dbReference>
<dbReference type="AlphaFoldDB" id="A0A6J4QL18"/>
<name>A0A6J4QL18_9ACTN</name>
<evidence type="ECO:0000313" key="2">
    <source>
        <dbReference type="EMBL" id="CAA9447860.1"/>
    </source>
</evidence>
<feature type="transmembrane region" description="Helical" evidence="1">
    <location>
        <begin position="168"/>
        <end position="186"/>
    </location>
</feature>
<evidence type="ECO:0000256" key="1">
    <source>
        <dbReference type="SAM" id="Phobius"/>
    </source>
</evidence>
<protein>
    <recommendedName>
        <fullName evidence="3">Efflux ABC transporter, permease protein</fullName>
    </recommendedName>
</protein>
<feature type="transmembrane region" description="Helical" evidence="1">
    <location>
        <begin position="53"/>
        <end position="77"/>
    </location>
</feature>
<sequence length="247" mass="26887">MIAKEWHDARWKLLVAAMGVVPALLIVAVYLPPYETAGRVVERFTDEMALGQILNVYGGGGVALALLAILLGAMTISEEVGRDTIFLLLSKPVSRTRVLLTKYAVAASALLMAAILGHVMLIVVAVAKGYPLDLLSWYGVVLSTVLIWLGSLLVLGLAVTFSVVFRTTLVSLAITFVTVFLVFYALPIHPVPNVPYNTVEKMTPLYSWTNVSLYSGEGFAPLNFLACFTLAAVLLLLPLWLFNRKAY</sequence>
<feature type="transmembrane region" description="Helical" evidence="1">
    <location>
        <begin position="12"/>
        <end position="33"/>
    </location>
</feature>
<keyword evidence="1" id="KW-0472">Membrane</keyword>
<reference evidence="2" key="1">
    <citation type="submission" date="2020-02" db="EMBL/GenBank/DDBJ databases">
        <authorList>
            <person name="Meier V. D."/>
        </authorList>
    </citation>
    <scope>NUCLEOTIDE SEQUENCE</scope>
    <source>
        <strain evidence="2">AVDCRST_MAG82</strain>
    </source>
</reference>
<keyword evidence="1" id="KW-1133">Transmembrane helix</keyword>
<organism evidence="2">
    <name type="scientific">uncultured Rubrobacteraceae bacterium</name>
    <dbReference type="NCBI Taxonomy" id="349277"/>
    <lineage>
        <taxon>Bacteria</taxon>
        <taxon>Bacillati</taxon>
        <taxon>Actinomycetota</taxon>
        <taxon>Rubrobacteria</taxon>
        <taxon>Rubrobacterales</taxon>
        <taxon>Rubrobacteraceae</taxon>
        <taxon>environmental samples</taxon>
    </lineage>
</organism>
<proteinExistence type="predicted"/>
<gene>
    <name evidence="2" type="ORF">AVDCRST_MAG82-3485</name>
</gene>
<dbReference type="Pfam" id="PF12679">
    <property type="entry name" value="ABC2_membrane_2"/>
    <property type="match status" value="1"/>
</dbReference>
<accession>A0A6J4QL18</accession>
<feature type="transmembrane region" description="Helical" evidence="1">
    <location>
        <begin position="98"/>
        <end position="125"/>
    </location>
</feature>
<keyword evidence="1" id="KW-0812">Transmembrane</keyword>